<dbReference type="STRING" id="370526.SAMN04489835_2949"/>
<evidence type="ECO:0000256" key="3">
    <source>
        <dbReference type="SAM" id="MobiDB-lite"/>
    </source>
</evidence>
<dbReference type="InterPro" id="IPR050109">
    <property type="entry name" value="HTH-type_TetR-like_transc_reg"/>
</dbReference>
<keyword evidence="6" id="KW-1185">Reference proteome</keyword>
<keyword evidence="1 2" id="KW-0238">DNA-binding</keyword>
<sequence>MRSASDDRTAAARIRDAAIDQWGQHGFTVGLRTIAEAAGVSAGLVIHHFGSKDGLRAACDDYIAGVIREVKSESMQTADPTVWLAQMAEIESYAPLMAYLVRSLQSGSQLAKHFWQQMIDNVEAYLDEGVRSGMLKPSDDPRARARYLAMASGGGFLLYLQLHESPDLRQVLHDYAEEMVLPALEVFTKGLMADSTMYDAFVEQREKGIPFSPAPQGDGDDSSDDAAPTAG</sequence>
<dbReference type="InterPro" id="IPR041484">
    <property type="entry name" value="TetR_C_25"/>
</dbReference>
<evidence type="ECO:0000313" key="5">
    <source>
        <dbReference type="EMBL" id="SEH69384.1"/>
    </source>
</evidence>
<dbReference type="Pfam" id="PF17933">
    <property type="entry name" value="TetR_C_25"/>
    <property type="match status" value="1"/>
</dbReference>
<dbReference type="SUPFAM" id="SSF48498">
    <property type="entry name" value="Tetracyclin repressor-like, C-terminal domain"/>
    <property type="match status" value="1"/>
</dbReference>
<dbReference type="SUPFAM" id="SSF46689">
    <property type="entry name" value="Homeodomain-like"/>
    <property type="match status" value="1"/>
</dbReference>
<accession>A0A1H6K2D7</accession>
<feature type="region of interest" description="Disordered" evidence="3">
    <location>
        <begin position="208"/>
        <end position="231"/>
    </location>
</feature>
<dbReference type="EMBL" id="LT629971">
    <property type="protein sequence ID" value="SEH69384.1"/>
    <property type="molecule type" value="Genomic_DNA"/>
</dbReference>
<dbReference type="GO" id="GO:0003700">
    <property type="term" value="F:DNA-binding transcription factor activity"/>
    <property type="evidence" value="ECO:0007669"/>
    <property type="project" value="TreeGrafter"/>
</dbReference>
<dbReference type="RefSeq" id="WP_083407768.1">
    <property type="nucleotide sequence ID" value="NZ_LT629971.1"/>
</dbReference>
<evidence type="ECO:0000256" key="1">
    <source>
        <dbReference type="ARBA" id="ARBA00023125"/>
    </source>
</evidence>
<dbReference type="Gene3D" id="1.10.357.10">
    <property type="entry name" value="Tetracycline Repressor, domain 2"/>
    <property type="match status" value="1"/>
</dbReference>
<organism evidence="5 6">
    <name type="scientific">Mycolicibacterium rutilum</name>
    <name type="common">Mycobacterium rutilum</name>
    <dbReference type="NCBI Taxonomy" id="370526"/>
    <lineage>
        <taxon>Bacteria</taxon>
        <taxon>Bacillati</taxon>
        <taxon>Actinomycetota</taxon>
        <taxon>Actinomycetes</taxon>
        <taxon>Mycobacteriales</taxon>
        <taxon>Mycobacteriaceae</taxon>
        <taxon>Mycolicibacterium</taxon>
    </lineage>
</organism>
<dbReference type="Proteomes" id="UP000182915">
    <property type="component" value="Chromosome I"/>
</dbReference>
<dbReference type="Pfam" id="PF00440">
    <property type="entry name" value="TetR_N"/>
    <property type="match status" value="1"/>
</dbReference>
<dbReference type="InterPro" id="IPR036271">
    <property type="entry name" value="Tet_transcr_reg_TetR-rel_C_sf"/>
</dbReference>
<feature type="DNA-binding region" description="H-T-H motif" evidence="2">
    <location>
        <begin position="30"/>
        <end position="49"/>
    </location>
</feature>
<evidence type="ECO:0000313" key="6">
    <source>
        <dbReference type="Proteomes" id="UP000182915"/>
    </source>
</evidence>
<dbReference type="InterPro" id="IPR001647">
    <property type="entry name" value="HTH_TetR"/>
</dbReference>
<reference evidence="6" key="1">
    <citation type="submission" date="2016-10" db="EMBL/GenBank/DDBJ databases">
        <authorList>
            <person name="Varghese N."/>
            <person name="Submissions S."/>
        </authorList>
    </citation>
    <scope>NUCLEOTIDE SEQUENCE [LARGE SCALE GENOMIC DNA]</scope>
    <source>
        <strain evidence="6">DSM 45405</strain>
    </source>
</reference>
<dbReference type="PRINTS" id="PR00455">
    <property type="entry name" value="HTHTETR"/>
</dbReference>
<dbReference type="PANTHER" id="PTHR30055:SF146">
    <property type="entry name" value="HTH-TYPE TRANSCRIPTIONAL DUAL REGULATOR CECR"/>
    <property type="match status" value="1"/>
</dbReference>
<proteinExistence type="predicted"/>
<feature type="domain" description="HTH tetR-type" evidence="4">
    <location>
        <begin position="8"/>
        <end position="67"/>
    </location>
</feature>
<dbReference type="InterPro" id="IPR009057">
    <property type="entry name" value="Homeodomain-like_sf"/>
</dbReference>
<protein>
    <submittedName>
        <fullName evidence="5">DNA-binding transcriptional regulator, AcrR family</fullName>
    </submittedName>
</protein>
<dbReference type="AlphaFoldDB" id="A0A1H6K2D7"/>
<name>A0A1H6K2D7_MYCRU</name>
<dbReference type="OrthoDB" id="3403733at2"/>
<dbReference type="PANTHER" id="PTHR30055">
    <property type="entry name" value="HTH-TYPE TRANSCRIPTIONAL REGULATOR RUTR"/>
    <property type="match status" value="1"/>
</dbReference>
<dbReference type="GO" id="GO:0000976">
    <property type="term" value="F:transcription cis-regulatory region binding"/>
    <property type="evidence" value="ECO:0007669"/>
    <property type="project" value="TreeGrafter"/>
</dbReference>
<evidence type="ECO:0000259" key="4">
    <source>
        <dbReference type="PROSITE" id="PS50977"/>
    </source>
</evidence>
<gene>
    <name evidence="5" type="ORF">SAMN04489835_2949</name>
</gene>
<evidence type="ECO:0000256" key="2">
    <source>
        <dbReference type="PROSITE-ProRule" id="PRU00335"/>
    </source>
</evidence>
<dbReference type="PROSITE" id="PS50977">
    <property type="entry name" value="HTH_TETR_2"/>
    <property type="match status" value="1"/>
</dbReference>